<dbReference type="AlphaFoldDB" id="A0A841LWF8"/>
<gene>
    <name evidence="1" type="ORF">FHS77_002215</name>
</gene>
<dbReference type="RefSeq" id="WP_184223190.1">
    <property type="nucleotide sequence ID" value="NZ_JACIIU010000010.1"/>
</dbReference>
<dbReference type="Proteomes" id="UP000555393">
    <property type="component" value="Unassembled WGS sequence"/>
</dbReference>
<dbReference type="EMBL" id="JACIIU010000010">
    <property type="protein sequence ID" value="MBB6261656.1"/>
    <property type="molecule type" value="Genomic_DNA"/>
</dbReference>
<reference evidence="1 2" key="1">
    <citation type="submission" date="2020-08" db="EMBL/GenBank/DDBJ databases">
        <title>Genomic Encyclopedia of Type Strains, Phase IV (KMG-IV): sequencing the most valuable type-strain genomes for metagenomic binning, comparative biology and taxonomic classification.</title>
        <authorList>
            <person name="Goeker M."/>
        </authorList>
    </citation>
    <scope>NUCLEOTIDE SEQUENCE [LARGE SCALE GENOMIC DNA]</scope>
    <source>
        <strain evidence="1 2">DSM 22336</strain>
    </source>
</reference>
<accession>A0A841LWF8</accession>
<protein>
    <submittedName>
        <fullName evidence="1">Uncharacterized protein</fullName>
    </submittedName>
</protein>
<proteinExistence type="predicted"/>
<keyword evidence="2" id="KW-1185">Reference proteome</keyword>
<name>A0A841LWF8_9HYPH</name>
<comment type="caution">
    <text evidence="1">The sequence shown here is derived from an EMBL/GenBank/DDBJ whole genome shotgun (WGS) entry which is preliminary data.</text>
</comment>
<organism evidence="1 2">
    <name type="scientific">Paenochrobactrum gallinarii</name>
    <dbReference type="NCBI Taxonomy" id="643673"/>
    <lineage>
        <taxon>Bacteria</taxon>
        <taxon>Pseudomonadati</taxon>
        <taxon>Pseudomonadota</taxon>
        <taxon>Alphaproteobacteria</taxon>
        <taxon>Hyphomicrobiales</taxon>
        <taxon>Brucellaceae</taxon>
        <taxon>Paenochrobactrum</taxon>
    </lineage>
</organism>
<evidence type="ECO:0000313" key="2">
    <source>
        <dbReference type="Proteomes" id="UP000555393"/>
    </source>
</evidence>
<evidence type="ECO:0000313" key="1">
    <source>
        <dbReference type="EMBL" id="MBB6261656.1"/>
    </source>
</evidence>
<sequence length="64" mass="7480">MGDVRFNKIDILQYIEDMLCDMRVMAKSTDSQVLVYLLEMAVLESRDQIKAQEQHLQSMGRMVN</sequence>